<protein>
    <submittedName>
        <fullName evidence="2">Peptidase M23B</fullName>
    </submittedName>
</protein>
<organism evidence="2 3">
    <name type="scientific">Glycocaulis alkaliphilus</name>
    <dbReference type="NCBI Taxonomy" id="1434191"/>
    <lineage>
        <taxon>Bacteria</taxon>
        <taxon>Pseudomonadati</taxon>
        <taxon>Pseudomonadota</taxon>
        <taxon>Alphaproteobacteria</taxon>
        <taxon>Maricaulales</taxon>
        <taxon>Maricaulaceae</taxon>
        <taxon>Glycocaulis</taxon>
    </lineage>
</organism>
<keyword evidence="3" id="KW-1185">Reference proteome</keyword>
<dbReference type="RefSeq" id="WP_127565238.1">
    <property type="nucleotide sequence ID" value="NZ_BMFB01000006.1"/>
</dbReference>
<dbReference type="GO" id="GO:0004222">
    <property type="term" value="F:metalloendopeptidase activity"/>
    <property type="evidence" value="ECO:0007669"/>
    <property type="project" value="TreeGrafter"/>
</dbReference>
<reference evidence="2 3" key="1">
    <citation type="submission" date="2016-12" db="EMBL/GenBank/DDBJ databases">
        <title>The genome of dimorphic prosthecate Glycocaulis alkaliphilus 6b-8t, isolated from crude oil dictates its adaptability in petroleum environments.</title>
        <authorList>
            <person name="Wu X.-L."/>
            <person name="Geng S."/>
        </authorList>
    </citation>
    <scope>NUCLEOTIDE SEQUENCE [LARGE SCALE GENOMIC DNA]</scope>
    <source>
        <strain evidence="2 3">6B-8</strain>
    </source>
</reference>
<evidence type="ECO:0000259" key="1">
    <source>
        <dbReference type="Pfam" id="PF01551"/>
    </source>
</evidence>
<dbReference type="InterPro" id="IPR050570">
    <property type="entry name" value="Cell_wall_metabolism_enzyme"/>
</dbReference>
<evidence type="ECO:0000313" key="3">
    <source>
        <dbReference type="Proteomes" id="UP000286954"/>
    </source>
</evidence>
<dbReference type="CDD" id="cd12797">
    <property type="entry name" value="M23_peptidase"/>
    <property type="match status" value="1"/>
</dbReference>
<dbReference type="InterPro" id="IPR016047">
    <property type="entry name" value="M23ase_b-sheet_dom"/>
</dbReference>
<dbReference type="OrthoDB" id="9809144at2"/>
<dbReference type="Gene3D" id="6.10.250.3150">
    <property type="match status" value="1"/>
</dbReference>
<dbReference type="InterPro" id="IPR011055">
    <property type="entry name" value="Dup_hybrid_motif"/>
</dbReference>
<dbReference type="EMBL" id="CP018911">
    <property type="protein sequence ID" value="AZU02785.1"/>
    <property type="molecule type" value="Genomic_DNA"/>
</dbReference>
<dbReference type="Gene3D" id="2.70.70.10">
    <property type="entry name" value="Glucose Permease (Domain IIA)"/>
    <property type="match status" value="1"/>
</dbReference>
<proteinExistence type="predicted"/>
<dbReference type="KEGG" id="gak:X907_0236"/>
<dbReference type="PANTHER" id="PTHR21666">
    <property type="entry name" value="PEPTIDASE-RELATED"/>
    <property type="match status" value="1"/>
</dbReference>
<feature type="domain" description="M23ase beta-sheet core" evidence="1">
    <location>
        <begin position="300"/>
        <end position="392"/>
    </location>
</feature>
<accession>A0A3T0E5Y1</accession>
<sequence length="403" mass="43509">MSALLLAIALLQTPPDPQEIEAMEETARETRAISEAREAEANALRQEIAELQARLVEAGSRVQAREADAGAAEARLSELETEEGELRTRLARERASLAEVLAALQRLEMNAPPALAVSPDDASEAARAAGLLAAIAPELERRARAVRSDIEALERLREELSGQRETVETAREALATVRAQVEALIAERRQAEAALRREAGDLASQAARIAAEARSLRQLWEEITQLADISPRLSPLRERRAAMMADVAMLEGETLLSALPVETVSAGPGFGDMRGRLRPPVEGRVASPAGTPGPDGIRREGLWLDARSSGQVSAPFDGVVVFAGPFQSFEAVVMINTSDGYTLILGGIGLLYAEEGQSVLAGEPVGLMPEREIPPPHLYYEVRRGNGTAENPANWLRDEYRGR</sequence>
<name>A0A3T0E5Y1_9PROT</name>
<evidence type="ECO:0000313" key="2">
    <source>
        <dbReference type="EMBL" id="AZU02785.1"/>
    </source>
</evidence>
<dbReference type="AlphaFoldDB" id="A0A3T0E5Y1"/>
<gene>
    <name evidence="2" type="ORF">X907_0236</name>
</gene>
<dbReference type="SUPFAM" id="SSF51261">
    <property type="entry name" value="Duplicated hybrid motif"/>
    <property type="match status" value="1"/>
</dbReference>
<dbReference type="Pfam" id="PF01551">
    <property type="entry name" value="Peptidase_M23"/>
    <property type="match status" value="1"/>
</dbReference>
<dbReference type="Proteomes" id="UP000286954">
    <property type="component" value="Chromosome"/>
</dbReference>
<dbReference type="PANTHER" id="PTHR21666:SF270">
    <property type="entry name" value="MUREIN HYDROLASE ACTIVATOR ENVC"/>
    <property type="match status" value="1"/>
</dbReference>